<protein>
    <recommendedName>
        <fullName evidence="3">Pectinesterase inhibitor domain-containing protein</fullName>
    </recommendedName>
</protein>
<dbReference type="Gramene" id="A01p40730.2_BraZ1">
    <property type="protein sequence ID" value="A01p40730.2_BraZ1.CDS.1"/>
    <property type="gene ID" value="A01g40730.2_BraZ1"/>
</dbReference>
<sequence>MERPCVNLIDATTKKTNETLNYLISVYKNLVGREEYEIYGTCMEEYDAAIDRFLPAALGV</sequence>
<dbReference type="EMBL" id="LR031571">
    <property type="protein sequence ID" value="VDC77274.1"/>
    <property type="molecule type" value="Genomic_DNA"/>
</dbReference>
<name>A0A3P5ZP77_BRACM</name>
<reference evidence="2" key="1">
    <citation type="submission" date="2018-11" db="EMBL/GenBank/DDBJ databases">
        <authorList>
            <consortium name="Genoscope - CEA"/>
            <person name="William W."/>
        </authorList>
    </citation>
    <scope>NUCLEOTIDE SEQUENCE</scope>
</reference>
<dbReference type="SUPFAM" id="SSF101148">
    <property type="entry name" value="Plant invertase/pectin methylesterase inhibitor"/>
    <property type="match status" value="1"/>
</dbReference>
<organism evidence="2">
    <name type="scientific">Brassica campestris</name>
    <name type="common">Field mustard</name>
    <dbReference type="NCBI Taxonomy" id="3711"/>
    <lineage>
        <taxon>Eukaryota</taxon>
        <taxon>Viridiplantae</taxon>
        <taxon>Streptophyta</taxon>
        <taxon>Embryophyta</taxon>
        <taxon>Tracheophyta</taxon>
        <taxon>Spermatophyta</taxon>
        <taxon>Magnoliopsida</taxon>
        <taxon>eudicotyledons</taxon>
        <taxon>Gunneridae</taxon>
        <taxon>Pentapetalae</taxon>
        <taxon>rosids</taxon>
        <taxon>malvids</taxon>
        <taxon>Brassicales</taxon>
        <taxon>Brassicaceae</taxon>
        <taxon>Brassiceae</taxon>
        <taxon>Brassica</taxon>
    </lineage>
</organism>
<dbReference type="AlphaFoldDB" id="A0A3P5ZP77"/>
<evidence type="ECO:0008006" key="3">
    <source>
        <dbReference type="Google" id="ProtNLM"/>
    </source>
</evidence>
<dbReference type="Proteomes" id="UP000694005">
    <property type="component" value="Chromosome A01"/>
</dbReference>
<accession>A0A3P5ZP77</accession>
<gene>
    <name evidence="2" type="ORF">BRAA01T03776Z</name>
    <name evidence="1" type="ORF">BRAPAZ1V2_A01P40730.2</name>
</gene>
<dbReference type="EMBL" id="LS974617">
    <property type="protein sequence ID" value="CAG7889997.1"/>
    <property type="molecule type" value="Genomic_DNA"/>
</dbReference>
<dbReference type="InterPro" id="IPR035513">
    <property type="entry name" value="Invertase/methylesterase_inhib"/>
</dbReference>
<proteinExistence type="predicted"/>
<evidence type="ECO:0000313" key="2">
    <source>
        <dbReference type="EMBL" id="VDC77274.1"/>
    </source>
</evidence>
<evidence type="ECO:0000313" key="1">
    <source>
        <dbReference type="EMBL" id="CAG7889997.1"/>
    </source>
</evidence>